<accession>A0A1G9BSG5</accession>
<evidence type="ECO:0000313" key="1">
    <source>
        <dbReference type="EMBL" id="SDK42392.1"/>
    </source>
</evidence>
<dbReference type="EMBL" id="FNFI01000008">
    <property type="protein sequence ID" value="SDK42392.1"/>
    <property type="molecule type" value="Genomic_DNA"/>
</dbReference>
<proteinExistence type="predicted"/>
<gene>
    <name evidence="1" type="ORF">SAMN05216187_10898</name>
</gene>
<protein>
    <submittedName>
        <fullName evidence="1">Uncharacterized protein</fullName>
    </submittedName>
</protein>
<dbReference type="STRING" id="586411.SAMN05216187_10898"/>
<evidence type="ECO:0000313" key="2">
    <source>
        <dbReference type="Proteomes" id="UP000242700"/>
    </source>
</evidence>
<organism evidence="1 2">
    <name type="scientific">Jeotgalicoccus aerolatus</name>
    <dbReference type="NCBI Taxonomy" id="709510"/>
    <lineage>
        <taxon>Bacteria</taxon>
        <taxon>Bacillati</taxon>
        <taxon>Bacillota</taxon>
        <taxon>Bacilli</taxon>
        <taxon>Bacillales</taxon>
        <taxon>Staphylococcaceae</taxon>
        <taxon>Jeotgalicoccus</taxon>
    </lineage>
</organism>
<reference evidence="2" key="1">
    <citation type="submission" date="2016-10" db="EMBL/GenBank/DDBJ databases">
        <authorList>
            <person name="Varghese N."/>
            <person name="Submissions S."/>
        </authorList>
    </citation>
    <scope>NUCLEOTIDE SEQUENCE [LARGE SCALE GENOMIC DNA]</scope>
    <source>
        <strain evidence="2">CGMCC 1.8911</strain>
    </source>
</reference>
<dbReference type="RefSeq" id="WP_092598462.1">
    <property type="nucleotide sequence ID" value="NZ_FNFI01000008.1"/>
</dbReference>
<dbReference type="AlphaFoldDB" id="A0A1G9BSG5"/>
<dbReference type="Proteomes" id="UP000242700">
    <property type="component" value="Unassembled WGS sequence"/>
</dbReference>
<name>A0A1G9BSG5_9STAP</name>
<sequence length="96" mass="11095">MGSVMDYLQALEATLKDCDPVKGKVPNSTAYLFVSVYKYSLLYLISTKKIKFTDSEEMFINFMNTHPPLHHLKVANAYLKKNHKPLIQWEVQHGVH</sequence>